<feature type="compositionally biased region" description="Polar residues" evidence="1">
    <location>
        <begin position="71"/>
        <end position="81"/>
    </location>
</feature>
<feature type="region of interest" description="Disordered" evidence="1">
    <location>
        <begin position="589"/>
        <end position="629"/>
    </location>
</feature>
<evidence type="ECO:0000256" key="1">
    <source>
        <dbReference type="SAM" id="MobiDB-lite"/>
    </source>
</evidence>
<dbReference type="Proteomes" id="UP000076552">
    <property type="component" value="Unassembled WGS sequence"/>
</dbReference>
<organism evidence="2 3">
    <name type="scientific">Colletotrichum tofieldiae</name>
    <dbReference type="NCBI Taxonomy" id="708197"/>
    <lineage>
        <taxon>Eukaryota</taxon>
        <taxon>Fungi</taxon>
        <taxon>Dikarya</taxon>
        <taxon>Ascomycota</taxon>
        <taxon>Pezizomycotina</taxon>
        <taxon>Sordariomycetes</taxon>
        <taxon>Hypocreomycetidae</taxon>
        <taxon>Glomerellales</taxon>
        <taxon>Glomerellaceae</taxon>
        <taxon>Colletotrichum</taxon>
        <taxon>Colletotrichum spaethianum species complex</taxon>
    </lineage>
</organism>
<comment type="caution">
    <text evidence="2">The sequence shown here is derived from an EMBL/GenBank/DDBJ whole genome shotgun (WGS) entry which is preliminary data.</text>
</comment>
<name>A0A166R5Y7_9PEZI</name>
<feature type="compositionally biased region" description="Low complexity" evidence="1">
    <location>
        <begin position="101"/>
        <end position="111"/>
    </location>
</feature>
<proteinExistence type="predicted"/>
<keyword evidence="3" id="KW-1185">Reference proteome</keyword>
<sequence>MTLRVLSPSRRSHRAEKKQDDQENRLAQGSAENVPPSPGLRRSTNSKQASPKRRRLPLRDSILLTRKDSAEFSTGTISTDAGTPRKPPPPLKQQRARSETSEMSSMPSTPSKLGIRPRDHPPNIPQPPTPPTRLPPRETNLESCQAAMKNSANGPLVAEKPLVSRICSMILDEEFGAGADRSSTPLKVWDTVVKCLDDISRLAQPAAPGNITERLRSDCQAPESRRPPKTAVSGIGQTGAGDAAVDSTCGPSLEAKVAELNDKPMPGLLPNRHLLNGHGHLPSLPCPYRLRNPIRFNVSDRWQCATGKWKNLAELQAHIVKDHKQSGNAHLFQCPRCEKGFPEPAAFREHLMLPKDKMCDPRSEDPSAGADVEDGLTAARARDLSDQIKSELLKSWDDLWRWLFPSDKVAPRPVILPAVELPQVEQEVFASSNMSSLKASLEERLRLLAMQSANDDSFSAQIPVITGSLSLVVEAHLRSVFIACRNQPPSHSRKISLTKDSVTGRPRNLSSASTSSARSIDRLDHRGPVVALNETQSTARDAFRVRAHRKRSNSDESRPVKSSRAVTLPVSTMLTIPFPRISALTEQSDVGPSLVSEDGNGSPKGPASDAEYSSGVDSSPSSVASFRESNNTDIRCSKCNMRPSLRPDEDMFADPNFSGRPSAVRTQDPTCRFSDSGIGILCKSCRMLEELINSYSRTSSPAAKAEGRSGVARSVPQDVETTLAAPMFSPDSSILVDESEEETLFDLILDSATYLDEEGNRKTEIVPSMFPLPPVGVSKYERFGQDDNFF</sequence>
<feature type="region of interest" description="Disordered" evidence="1">
    <location>
        <begin position="1"/>
        <end position="138"/>
    </location>
</feature>
<protein>
    <recommendedName>
        <fullName evidence="4">C2H2-type domain-containing protein</fullName>
    </recommendedName>
</protein>
<feature type="region of interest" description="Disordered" evidence="1">
    <location>
        <begin position="207"/>
        <end position="246"/>
    </location>
</feature>
<evidence type="ECO:0000313" key="2">
    <source>
        <dbReference type="EMBL" id="KZL68809.1"/>
    </source>
</evidence>
<reference evidence="2 3" key="1">
    <citation type="submission" date="2015-06" db="EMBL/GenBank/DDBJ databases">
        <title>Survival trade-offs in plant roots during colonization by closely related pathogenic and mutualistic fungi.</title>
        <authorList>
            <person name="Hacquard S."/>
            <person name="Kracher B."/>
            <person name="Hiruma K."/>
            <person name="Weinman A."/>
            <person name="Muench P."/>
            <person name="Garrido Oter R."/>
            <person name="Ver Loren van Themaat E."/>
            <person name="Dallerey J.-F."/>
            <person name="Damm U."/>
            <person name="Henrissat B."/>
            <person name="Lespinet O."/>
            <person name="Thon M."/>
            <person name="Kemen E."/>
            <person name="McHardy A.C."/>
            <person name="Schulze-Lefert P."/>
            <person name="O'Connell R.J."/>
        </authorList>
    </citation>
    <scope>NUCLEOTIDE SEQUENCE [LARGE SCALE GENOMIC DNA]</scope>
    <source>
        <strain evidence="2 3">0861</strain>
    </source>
</reference>
<dbReference type="EMBL" id="LFIV01000119">
    <property type="protein sequence ID" value="KZL68809.1"/>
    <property type="molecule type" value="Genomic_DNA"/>
</dbReference>
<evidence type="ECO:0000313" key="3">
    <source>
        <dbReference type="Proteomes" id="UP000076552"/>
    </source>
</evidence>
<accession>A0A166R5Y7</accession>
<evidence type="ECO:0008006" key="4">
    <source>
        <dbReference type="Google" id="ProtNLM"/>
    </source>
</evidence>
<feature type="compositionally biased region" description="Pro residues" evidence="1">
    <location>
        <begin position="122"/>
        <end position="134"/>
    </location>
</feature>
<feature type="region of interest" description="Disordered" evidence="1">
    <location>
        <begin position="500"/>
        <end position="565"/>
    </location>
</feature>
<gene>
    <name evidence="2" type="ORF">CT0861_12243</name>
</gene>
<dbReference type="STRING" id="708197.A0A166R5Y7"/>
<dbReference type="AlphaFoldDB" id="A0A166R5Y7"/>
<feature type="compositionally biased region" description="Low complexity" evidence="1">
    <location>
        <begin position="613"/>
        <end position="625"/>
    </location>
</feature>